<dbReference type="InterPro" id="IPR038076">
    <property type="entry name" value="MgtE_N_sf"/>
</dbReference>
<dbReference type="GO" id="GO:0016020">
    <property type="term" value="C:membrane"/>
    <property type="evidence" value="ECO:0007669"/>
    <property type="project" value="InterPro"/>
</dbReference>
<dbReference type="PROSITE" id="PS51371">
    <property type="entry name" value="CBS"/>
    <property type="match status" value="1"/>
</dbReference>
<organism evidence="4 5">
    <name type="scientific">Gandjariella thermophila</name>
    <dbReference type="NCBI Taxonomy" id="1931992"/>
    <lineage>
        <taxon>Bacteria</taxon>
        <taxon>Bacillati</taxon>
        <taxon>Actinomycetota</taxon>
        <taxon>Actinomycetes</taxon>
        <taxon>Pseudonocardiales</taxon>
        <taxon>Pseudonocardiaceae</taxon>
        <taxon>Gandjariella</taxon>
    </lineage>
</organism>
<evidence type="ECO:0000256" key="1">
    <source>
        <dbReference type="PROSITE-ProRule" id="PRU00703"/>
    </source>
</evidence>
<feature type="region of interest" description="Disordered" evidence="2">
    <location>
        <begin position="1"/>
        <end position="37"/>
    </location>
</feature>
<dbReference type="PANTHER" id="PTHR43773">
    <property type="entry name" value="MAGNESIUM TRANSPORTER MGTE"/>
    <property type="match status" value="1"/>
</dbReference>
<dbReference type="CDD" id="cd04606">
    <property type="entry name" value="CBS_pair_Mg_transporter"/>
    <property type="match status" value="1"/>
</dbReference>
<accession>A0A4D4JHN1</accession>
<dbReference type="Proteomes" id="UP000298860">
    <property type="component" value="Unassembled WGS sequence"/>
</dbReference>
<dbReference type="AlphaFoldDB" id="A0A4D4JHN1"/>
<keyword evidence="1" id="KW-0129">CBS domain</keyword>
<dbReference type="Pfam" id="PF00571">
    <property type="entry name" value="CBS"/>
    <property type="match status" value="1"/>
</dbReference>
<name>A0A4D4JHN1_9PSEU</name>
<reference evidence="5" key="1">
    <citation type="submission" date="2019-04" db="EMBL/GenBank/DDBJ databases">
        <title>Draft genome sequence of Pseudonocardiaceae bacterium SL3-2-4.</title>
        <authorList>
            <person name="Ningsih F."/>
            <person name="Yokota A."/>
            <person name="Sakai Y."/>
            <person name="Nanatani K."/>
            <person name="Yabe S."/>
            <person name="Oetari A."/>
            <person name="Sjamsuridzal W."/>
        </authorList>
    </citation>
    <scope>NUCLEOTIDE SEQUENCE [LARGE SCALE GENOMIC DNA]</scope>
    <source>
        <strain evidence="5">SL3-2-4</strain>
    </source>
</reference>
<gene>
    <name evidence="4" type="ORF">GTS_54220</name>
</gene>
<dbReference type="SUPFAM" id="SSF158791">
    <property type="entry name" value="MgtE N-terminal domain-like"/>
    <property type="match status" value="1"/>
</dbReference>
<dbReference type="InterPro" id="IPR006668">
    <property type="entry name" value="Mg_transptr_MgtE_intracell_dom"/>
</dbReference>
<dbReference type="EMBL" id="BJFL01000056">
    <property type="protein sequence ID" value="GDY33789.1"/>
    <property type="molecule type" value="Genomic_DNA"/>
</dbReference>
<dbReference type="Pfam" id="PF03448">
    <property type="entry name" value="MgtE_N"/>
    <property type="match status" value="1"/>
</dbReference>
<keyword evidence="5" id="KW-1185">Reference proteome</keyword>
<feature type="domain" description="CBS" evidence="3">
    <location>
        <begin position="390"/>
        <end position="449"/>
    </location>
</feature>
<evidence type="ECO:0000259" key="3">
    <source>
        <dbReference type="PROSITE" id="PS51371"/>
    </source>
</evidence>
<protein>
    <recommendedName>
        <fullName evidence="3">CBS domain-containing protein</fullName>
    </recommendedName>
</protein>
<feature type="region of interest" description="Disordered" evidence="2">
    <location>
        <begin position="441"/>
        <end position="484"/>
    </location>
</feature>
<dbReference type="PANTHER" id="PTHR43773:SF1">
    <property type="entry name" value="MAGNESIUM TRANSPORTER MGTE"/>
    <property type="match status" value="1"/>
</dbReference>
<dbReference type="Gene3D" id="1.25.60.10">
    <property type="entry name" value="MgtE N-terminal domain-like"/>
    <property type="match status" value="1"/>
</dbReference>
<dbReference type="InterPro" id="IPR000644">
    <property type="entry name" value="CBS_dom"/>
</dbReference>
<comment type="caution">
    <text evidence="4">The sequence shown here is derived from an EMBL/GenBank/DDBJ whole genome shotgun (WGS) entry which is preliminary data.</text>
</comment>
<sequence length="484" mass="52769">MESTGIAREGEAMTDIPGQARHVPTHNSTPGVPPQPTGRTLSLAVLLTRAVVGARGQQIGRLDDVIVRLRGEDYPLVTGLVANIGGRPVFLPGTSIIDWHSDTIQLSSAKVDLRAFERRPGEVLLSADILGHRLIDIPAVQLVRAYDLRLTETDAGWVLTSVDTRPRHWWHRTWQRLTGTAPDEAAAVRDWKAFEALIGHQPSALLRSPIARLRRMKPQQIADLLEDASHDEQSELLQQVHTDPELEADVFEELDDDRQSRLLRDRTDAEVAAVLARMRADDAADAVMDLPQDRRQPIVDLLPAGQRVKVTTLLGYQHNTAGGMMALDHLALHTDTPVAAVLEQVRRADSMQPEALTTIYAVDDQQRLRGAASLVALVQANPTVTLGAVAEPDPVRVSPPADLITVAMLMSDYNLLTLPVVDEDDQILGVVTVDDTLDATVPDNWRHREPAAQPERANQESGPSPAIDGPGGGLSNRPEASGRS</sequence>
<dbReference type="InterPro" id="IPR046342">
    <property type="entry name" value="CBS_dom_sf"/>
</dbReference>
<dbReference type="Gene3D" id="3.10.580.10">
    <property type="entry name" value="CBS-domain"/>
    <property type="match status" value="1"/>
</dbReference>
<evidence type="ECO:0000256" key="2">
    <source>
        <dbReference type="SAM" id="MobiDB-lite"/>
    </source>
</evidence>
<proteinExistence type="predicted"/>
<evidence type="ECO:0000313" key="4">
    <source>
        <dbReference type="EMBL" id="GDY33789.1"/>
    </source>
</evidence>
<evidence type="ECO:0000313" key="5">
    <source>
        <dbReference type="Proteomes" id="UP000298860"/>
    </source>
</evidence>
<dbReference type="GO" id="GO:0015095">
    <property type="term" value="F:magnesium ion transmembrane transporter activity"/>
    <property type="evidence" value="ECO:0007669"/>
    <property type="project" value="InterPro"/>
</dbReference>
<dbReference type="SUPFAM" id="SSF54631">
    <property type="entry name" value="CBS-domain pair"/>
    <property type="match status" value="1"/>
</dbReference>
<dbReference type="SMART" id="SM00116">
    <property type="entry name" value="CBS"/>
    <property type="match status" value="1"/>
</dbReference>
<dbReference type="InterPro" id="IPR006669">
    <property type="entry name" value="MgtE_transporter"/>
</dbReference>
<dbReference type="SMART" id="SM00924">
    <property type="entry name" value="MgtE_N"/>
    <property type="match status" value="1"/>
</dbReference>